<comment type="catalytic activity">
    <reaction evidence="8">
        <text>L-seryl-[protein] + ATP = O-phospho-L-seryl-[protein] + ADP + H(+)</text>
        <dbReference type="Rhea" id="RHEA:17989"/>
        <dbReference type="Rhea" id="RHEA-COMP:9863"/>
        <dbReference type="Rhea" id="RHEA-COMP:11604"/>
        <dbReference type="ChEBI" id="CHEBI:15378"/>
        <dbReference type="ChEBI" id="CHEBI:29999"/>
        <dbReference type="ChEBI" id="CHEBI:30616"/>
        <dbReference type="ChEBI" id="CHEBI:83421"/>
        <dbReference type="ChEBI" id="CHEBI:456216"/>
        <dbReference type="EC" id="2.7.11.1"/>
    </reaction>
</comment>
<keyword evidence="3" id="KW-0808">Transferase</keyword>
<keyword evidence="12" id="KW-1185">Reference proteome</keyword>
<dbReference type="PROSITE" id="PS50020">
    <property type="entry name" value="WW_DOMAIN_2"/>
    <property type="match status" value="1"/>
</dbReference>
<feature type="domain" description="Protein kinase" evidence="9">
    <location>
        <begin position="132"/>
        <end position="488"/>
    </location>
</feature>
<gene>
    <name evidence="11" type="ORF">RAG0_15383</name>
</gene>
<dbReference type="PROSITE" id="PS00108">
    <property type="entry name" value="PROTEIN_KINASE_ST"/>
    <property type="match status" value="1"/>
</dbReference>
<dbReference type="CDD" id="cd00180">
    <property type="entry name" value="PKc"/>
    <property type="match status" value="1"/>
</dbReference>
<evidence type="ECO:0000256" key="2">
    <source>
        <dbReference type="ARBA" id="ARBA00022527"/>
    </source>
</evidence>
<dbReference type="PANTHER" id="PTHR43671">
    <property type="entry name" value="SERINE/THREONINE-PROTEIN KINASE NEK"/>
    <property type="match status" value="1"/>
</dbReference>
<dbReference type="InterPro" id="IPR008271">
    <property type="entry name" value="Ser/Thr_kinase_AS"/>
</dbReference>
<evidence type="ECO:0000256" key="5">
    <source>
        <dbReference type="ARBA" id="ARBA00022777"/>
    </source>
</evidence>
<evidence type="ECO:0000256" key="4">
    <source>
        <dbReference type="ARBA" id="ARBA00022741"/>
    </source>
</evidence>
<protein>
    <recommendedName>
        <fullName evidence="1">non-specific serine/threonine protein kinase</fullName>
        <ecNumber evidence="1">2.7.11.1</ecNumber>
    </recommendedName>
</protein>
<dbReference type="PROSITE" id="PS50011">
    <property type="entry name" value="PROTEIN_KINASE_DOM"/>
    <property type="match status" value="1"/>
</dbReference>
<dbReference type="EC" id="2.7.11.1" evidence="1"/>
<evidence type="ECO:0000256" key="6">
    <source>
        <dbReference type="ARBA" id="ARBA00022840"/>
    </source>
</evidence>
<dbReference type="GO" id="GO:0005524">
    <property type="term" value="F:ATP binding"/>
    <property type="evidence" value="ECO:0007669"/>
    <property type="project" value="UniProtKB-KW"/>
</dbReference>
<keyword evidence="4" id="KW-0547">Nucleotide-binding</keyword>
<dbReference type="InterPro" id="IPR050660">
    <property type="entry name" value="NEK_Ser/Thr_kinase"/>
</dbReference>
<name>A0A1E1LKU5_9HELO</name>
<dbReference type="OrthoDB" id="310217at2759"/>
<dbReference type="Proteomes" id="UP000178912">
    <property type="component" value="Unassembled WGS sequence"/>
</dbReference>
<dbReference type="InterPro" id="IPR000719">
    <property type="entry name" value="Prot_kinase_dom"/>
</dbReference>
<dbReference type="GO" id="GO:0005634">
    <property type="term" value="C:nucleus"/>
    <property type="evidence" value="ECO:0007669"/>
    <property type="project" value="TreeGrafter"/>
</dbReference>
<keyword evidence="6" id="KW-0067">ATP-binding</keyword>
<dbReference type="Gene3D" id="1.10.510.10">
    <property type="entry name" value="Transferase(Phosphotransferase) domain 1"/>
    <property type="match status" value="1"/>
</dbReference>
<sequence>MPNRKISTQAKGKLRALYPELRILPDDWNFVIDTDEDEVFYYIATEKKEVITRDHPKFGKLPEPWMFKIVGEGTGKVPKLAYYNRETGKTTRADPRFSADTLENLRNMAQRTEGLEIASSLRRSSKAESMADMDRQPIGKTNIRSKYEIMHTIDSGDGEIGAMNGGVFKSAGDCLHMGYKETEMLRRLKHGSVSMYTAGFIDFQANIGSVYVEFCDGGSLNDVWDQYNCRNTWARKYEVLDQKVHLPEGFLWHVLIGLVDGLAYLANGRYYVSQDVEDTEPAKDWIPVLHRDIKPENILLRSRDTIGSRKYPYCVLSDFGLATDDVSADHPKADHDHLSGLQCGTPTYYAPELCWNTRLQPSEYEQQRKFPPGPGSKHTRASDLWAVGACVFNLAMAESPAEEGGLGGTYPYAHAILPVPDGVPNNIWWRSQASRRKRLDIDDELGCSPELRKSILYMTQWDPAKRPGAAQLVQILKKMVKAAGHDRMPPEELPDWTFKVHDYHSAMPRPAED</sequence>
<dbReference type="InterPro" id="IPR001202">
    <property type="entry name" value="WW_dom"/>
</dbReference>
<dbReference type="AlphaFoldDB" id="A0A1E1LKU5"/>
<dbReference type="PANTHER" id="PTHR43671:SF98">
    <property type="entry name" value="SERINE_THREONINE-PROTEIN KINASE NEK11"/>
    <property type="match status" value="1"/>
</dbReference>
<evidence type="ECO:0000256" key="7">
    <source>
        <dbReference type="ARBA" id="ARBA00047899"/>
    </source>
</evidence>
<evidence type="ECO:0000313" key="11">
    <source>
        <dbReference type="EMBL" id="CZT11132.1"/>
    </source>
</evidence>
<proteinExistence type="predicted"/>
<evidence type="ECO:0000256" key="1">
    <source>
        <dbReference type="ARBA" id="ARBA00012513"/>
    </source>
</evidence>
<evidence type="ECO:0000259" key="9">
    <source>
        <dbReference type="PROSITE" id="PS50011"/>
    </source>
</evidence>
<feature type="domain" description="WW" evidence="10">
    <location>
        <begin position="59"/>
        <end position="97"/>
    </location>
</feature>
<evidence type="ECO:0000259" key="10">
    <source>
        <dbReference type="PROSITE" id="PS50020"/>
    </source>
</evidence>
<dbReference type="SUPFAM" id="SSF56112">
    <property type="entry name" value="Protein kinase-like (PK-like)"/>
    <property type="match status" value="1"/>
</dbReference>
<dbReference type="EMBL" id="FJUX01000137">
    <property type="protein sequence ID" value="CZT11132.1"/>
    <property type="molecule type" value="Genomic_DNA"/>
</dbReference>
<dbReference type="GO" id="GO:0004674">
    <property type="term" value="F:protein serine/threonine kinase activity"/>
    <property type="evidence" value="ECO:0007669"/>
    <property type="project" value="UniProtKB-KW"/>
</dbReference>
<keyword evidence="5" id="KW-0418">Kinase</keyword>
<organism evidence="11 12">
    <name type="scientific">Rhynchosporium agropyri</name>
    <dbReference type="NCBI Taxonomy" id="914238"/>
    <lineage>
        <taxon>Eukaryota</taxon>
        <taxon>Fungi</taxon>
        <taxon>Dikarya</taxon>
        <taxon>Ascomycota</taxon>
        <taxon>Pezizomycotina</taxon>
        <taxon>Leotiomycetes</taxon>
        <taxon>Helotiales</taxon>
        <taxon>Ploettnerulaceae</taxon>
        <taxon>Rhynchosporium</taxon>
    </lineage>
</organism>
<accession>A0A1E1LKU5</accession>
<reference evidence="12" key="1">
    <citation type="submission" date="2016-03" db="EMBL/GenBank/DDBJ databases">
        <authorList>
            <person name="Guldener U."/>
        </authorList>
    </citation>
    <scope>NUCLEOTIDE SEQUENCE [LARGE SCALE GENOMIC DNA]</scope>
    <source>
        <strain evidence="12">04CH-RAC-A.6.1</strain>
    </source>
</reference>
<dbReference type="SMART" id="SM00220">
    <property type="entry name" value="S_TKc"/>
    <property type="match status" value="1"/>
</dbReference>
<dbReference type="Pfam" id="PF00069">
    <property type="entry name" value="Pkinase"/>
    <property type="match status" value="1"/>
</dbReference>
<comment type="catalytic activity">
    <reaction evidence="7">
        <text>L-threonyl-[protein] + ATP = O-phospho-L-threonyl-[protein] + ADP + H(+)</text>
        <dbReference type="Rhea" id="RHEA:46608"/>
        <dbReference type="Rhea" id="RHEA-COMP:11060"/>
        <dbReference type="Rhea" id="RHEA-COMP:11605"/>
        <dbReference type="ChEBI" id="CHEBI:15378"/>
        <dbReference type="ChEBI" id="CHEBI:30013"/>
        <dbReference type="ChEBI" id="CHEBI:30616"/>
        <dbReference type="ChEBI" id="CHEBI:61977"/>
        <dbReference type="ChEBI" id="CHEBI:456216"/>
        <dbReference type="EC" id="2.7.11.1"/>
    </reaction>
</comment>
<evidence type="ECO:0000256" key="3">
    <source>
        <dbReference type="ARBA" id="ARBA00022679"/>
    </source>
</evidence>
<dbReference type="InterPro" id="IPR011009">
    <property type="entry name" value="Kinase-like_dom_sf"/>
</dbReference>
<evidence type="ECO:0000256" key="8">
    <source>
        <dbReference type="ARBA" id="ARBA00048679"/>
    </source>
</evidence>
<evidence type="ECO:0000313" key="12">
    <source>
        <dbReference type="Proteomes" id="UP000178912"/>
    </source>
</evidence>
<keyword evidence="2" id="KW-0723">Serine/threonine-protein kinase</keyword>